<accession>A0A1C1CQ00</accession>
<evidence type="ECO:0000256" key="1">
    <source>
        <dbReference type="SAM" id="MobiDB-lite"/>
    </source>
</evidence>
<feature type="compositionally biased region" description="Polar residues" evidence="1">
    <location>
        <begin position="144"/>
        <end position="164"/>
    </location>
</feature>
<organism evidence="2 3">
    <name type="scientific">Cladophialophora carrionii</name>
    <dbReference type="NCBI Taxonomy" id="86049"/>
    <lineage>
        <taxon>Eukaryota</taxon>
        <taxon>Fungi</taxon>
        <taxon>Dikarya</taxon>
        <taxon>Ascomycota</taxon>
        <taxon>Pezizomycotina</taxon>
        <taxon>Eurotiomycetes</taxon>
        <taxon>Chaetothyriomycetidae</taxon>
        <taxon>Chaetothyriales</taxon>
        <taxon>Herpotrichiellaceae</taxon>
        <taxon>Cladophialophora</taxon>
    </lineage>
</organism>
<reference evidence="3" key="1">
    <citation type="submission" date="2015-07" db="EMBL/GenBank/DDBJ databases">
        <authorList>
            <person name="Teixeira M.M."/>
            <person name="Souza R.C."/>
            <person name="Almeida L.G."/>
            <person name="Vicente V.A."/>
            <person name="de Hoog S."/>
            <person name="Bocca A.L."/>
            <person name="de Almeida S.R."/>
            <person name="Vasconcelos A.T."/>
            <person name="Felipe M.S."/>
        </authorList>
    </citation>
    <scope>NUCLEOTIDE SEQUENCE [LARGE SCALE GENOMIC DNA]</scope>
    <source>
        <strain evidence="3">KSF</strain>
    </source>
</reference>
<evidence type="ECO:0000313" key="2">
    <source>
        <dbReference type="EMBL" id="OCT50587.1"/>
    </source>
</evidence>
<sequence>MPPRRELRPTPSLSRTSHLDYFVDFPTYLIFTSKFQRRLRFFMACVLDPLEASPGVDFLSTTDPAHAVAEDWERDSVNSSYIYRSTSLQSELLVSPRRSQESAFSRPGGATQPLLSANWPHSIIIEQSDIIRYLTDTFDGGGFHNSSGPNSNPRAHGSSSSATFPSKDAASRQRVPLKQSSDGHGDPEDSSDERGRDKKRKCLAGPVQDRQRNRFFACPFTKYDPDHYQRCSSCAHSSIRRLKQHLYAVHSLPKHYCSRCFLVFNGAEALIEHEHAGRTCAEAENPYQQAMTDQQRERIAPLEGSCRSPGSEACWYNIYQILFPGAPLPVSPYLERHTSKEVTPRDQERLTTVQRRSIIAAARQEVLLTWTAHELVLGVQRDFLDSFATAVENVAPSTGKAGATAQSQTDLTQSSRKTGRQDCHQRKRQKLIRRDDADEEESESEKSHVPPDVGLEIMCPYCWYDCETFSWRNTTQNEYRHCEAVKLESIARLKQHLCRVHKRPDFYCGRCFVVLESQGDVVTHLRQDPPCPIVNPERFTEKMTADQWLAIKAQRFSGPIEQSFRTICEILFPDEPPPLSPYRIARLVPSRPFLRRRLPGILTAIFQRRNFPMPAEGLDDMVNEVIRSLEVPEQAIPVSNPHVADLNVADTDLQVLGGPAVNQFLPDAFNWEDLPPLVVPDDLDDIFDQDFDHHTIPALT</sequence>
<dbReference type="EMBL" id="LGRB01000010">
    <property type="protein sequence ID" value="OCT50587.1"/>
    <property type="molecule type" value="Genomic_DNA"/>
</dbReference>
<protein>
    <recommendedName>
        <fullName evidence="4">C2H2-type domain-containing protein</fullName>
    </recommendedName>
</protein>
<dbReference type="OrthoDB" id="4738706at2759"/>
<dbReference type="PANTHER" id="PTHR38166">
    <property type="entry name" value="C2H2-TYPE DOMAIN-CONTAINING PROTEIN-RELATED"/>
    <property type="match status" value="1"/>
</dbReference>
<dbReference type="PANTHER" id="PTHR38166:SF1">
    <property type="entry name" value="C2H2-TYPE DOMAIN-CONTAINING PROTEIN"/>
    <property type="match status" value="1"/>
</dbReference>
<name>A0A1C1CQ00_9EURO</name>
<evidence type="ECO:0008006" key="4">
    <source>
        <dbReference type="Google" id="ProtNLM"/>
    </source>
</evidence>
<evidence type="ECO:0000313" key="3">
    <source>
        <dbReference type="Proteomes" id="UP000094526"/>
    </source>
</evidence>
<dbReference type="VEuPathDB" id="FungiDB:G647_05426"/>
<feature type="compositionally biased region" description="Basic and acidic residues" evidence="1">
    <location>
        <begin position="181"/>
        <end position="196"/>
    </location>
</feature>
<dbReference type="VEuPathDB" id="FungiDB:CLCR_06700"/>
<gene>
    <name evidence="2" type="ORF">CLCR_06700</name>
</gene>
<feature type="compositionally biased region" description="Polar residues" evidence="1">
    <location>
        <begin position="404"/>
        <end position="416"/>
    </location>
</feature>
<comment type="caution">
    <text evidence="2">The sequence shown here is derived from an EMBL/GenBank/DDBJ whole genome shotgun (WGS) entry which is preliminary data.</text>
</comment>
<dbReference type="eggNOG" id="ENOG502RVAS">
    <property type="taxonomic scope" value="Eukaryota"/>
</dbReference>
<dbReference type="STRING" id="86049.A0A1C1CQ00"/>
<feature type="region of interest" description="Disordered" evidence="1">
    <location>
        <begin position="397"/>
        <end position="449"/>
    </location>
</feature>
<feature type="region of interest" description="Disordered" evidence="1">
    <location>
        <begin position="144"/>
        <end position="205"/>
    </location>
</feature>
<proteinExistence type="predicted"/>
<dbReference type="Proteomes" id="UP000094526">
    <property type="component" value="Unassembled WGS sequence"/>
</dbReference>
<keyword evidence="3" id="KW-1185">Reference proteome</keyword>
<dbReference type="AlphaFoldDB" id="A0A1C1CQ00"/>